<feature type="compositionally biased region" description="Basic and acidic residues" evidence="1">
    <location>
        <begin position="860"/>
        <end position="879"/>
    </location>
</feature>
<evidence type="ECO:0000259" key="2">
    <source>
        <dbReference type="Pfam" id="PF04471"/>
    </source>
</evidence>
<keyword evidence="3" id="KW-0255">Endonuclease</keyword>
<dbReference type="EMBL" id="JAFFZE010000026">
    <property type="protein sequence ID" value="MCT2587559.1"/>
    <property type="molecule type" value="Genomic_DNA"/>
</dbReference>
<accession>A0ABT2JJX3</accession>
<name>A0ABT2JJX3_9PSEU</name>
<dbReference type="GO" id="GO:0004519">
    <property type="term" value="F:endonuclease activity"/>
    <property type="evidence" value="ECO:0007669"/>
    <property type="project" value="UniProtKB-KW"/>
</dbReference>
<evidence type="ECO:0000256" key="1">
    <source>
        <dbReference type="SAM" id="MobiDB-lite"/>
    </source>
</evidence>
<keyword evidence="4" id="KW-1185">Reference proteome</keyword>
<comment type="caution">
    <text evidence="3">The sequence shown here is derived from an EMBL/GenBank/DDBJ whole genome shotgun (WGS) entry which is preliminary data.</text>
</comment>
<feature type="domain" description="Restriction endonuclease type IV Mrr" evidence="2">
    <location>
        <begin position="21"/>
        <end position="137"/>
    </location>
</feature>
<evidence type="ECO:0000313" key="4">
    <source>
        <dbReference type="Proteomes" id="UP001156441"/>
    </source>
</evidence>
<sequence>MIDGVVGPDTEPTLLPTPLLEPGPFEDFTDRLLSAHRFCVGPVRKVVEVERWGRRGDGQQGVDLVGKFSDGATAAWQCKRYAKLTPADVRGFVSDCSYPADKYYLVCSGEASASVRAEIAKHPHWALVDRRGLGRMLDELPLHKKRDVLDQTWGSATRKRLLKVPGEDAFLSLAAFTEARENPLRVPNDCGLRVGRQSELRDLDEVLDVDESQPAVVLVTGPGGRGKTRLLVEALTAFEAAHPEVPVLFASAGYRFDRAALGELPQTPAVVVVDDAHQDPEALAPLLAYAETVPGTQLVLGVRPSGAQVVRAQVATARFSPADVREVVVGELSKREATALVASLTEGLDVPWTGRAYFANQAVHSPLVAVVAAHLIRRGELTAPLAVDAGLRGQVLTRYQELALDDIDVPARRVLAVYAALGNVVDDDEEVRAHIARFCGLDPVVVLRWVAQLRDRGVLVSHHGGTQVTPDVLADYVLEQESVADGRDTGFARQLWQSFGERHAGRLVTELAELDWRLRRQDGPSVFASVWESVRAEIGEADLDGVARALSRISGLAVTQPHLLIDVLEAVRARPDTSATDDLRAQRVRSTLADLYGKCATTDPDLLETALDALWSLRCLDSRFTNSNTNRAERVITDELANLGTLRHASFPNRILGRVEMWLAEPKGVESPLFAVKPFLEKDGHRAVQEARLKLGFRTYHVSTSWARPVRDHIRTILLTAATGDDLGRAGDAVRLLAVAIRPPQGGFGDTPLDDEVLGWEDDDLATIVTLTEVASGTGSPVIRRLVRESVAWTAERAKSLHLRHAALVLVTRLDDHGDDLAQLVVDTVHSIGTRKTAPVPTIEELHAADLARAADAAGLDDRQRREHDLRRARRRREDKQAQVEALTARVVETVGDDGGLARLVRDLDDLLRQVRLAAPARGVTPLLLCRFADLRPTLTSDLVHKVASGPPGPLDQHLPSLLCRWADSDESAFTEWLAGFDNRRHEVREAVADAFVMAEWATRPGTFRDVHRKGSNDPDPALRDRFLLGAHPLLAANPAAVAPHLLRAGITSLTTQRLLEHASEYDGAQWGQGLGREAALAVLDLVDHCGWSDYLVQQIAGGVADTHPELVLDRLAALAETRDSAPYDSDGIPDAFDRHSDVLAGWLVTTAVRSPVAAYSVAGVVMSHGMTENQARSLDHIIETVDTKTLAALACALNVVEGWPLYHPRLADRVFSAARLADRATADTIRQQVTSAMRPSHWGWSGGVSEELNRYRAAADEALTGEYENDDLRHAVQATRDWLDDEIRGLAARYDELENE</sequence>
<dbReference type="Gene3D" id="3.40.50.300">
    <property type="entry name" value="P-loop containing nucleotide triphosphate hydrolases"/>
    <property type="match status" value="1"/>
</dbReference>
<feature type="region of interest" description="Disordered" evidence="1">
    <location>
        <begin position="858"/>
        <end position="879"/>
    </location>
</feature>
<keyword evidence="3" id="KW-0378">Hydrolase</keyword>
<dbReference type="InterPro" id="IPR027417">
    <property type="entry name" value="P-loop_NTPase"/>
</dbReference>
<gene>
    <name evidence="3" type="ORF">JT362_31010</name>
</gene>
<protein>
    <submittedName>
        <fullName evidence="3">Restriction endonuclease</fullName>
    </submittedName>
</protein>
<dbReference type="InterPro" id="IPR007560">
    <property type="entry name" value="Restrct_endonuc_IV_Mrr"/>
</dbReference>
<dbReference type="SUPFAM" id="SSF52540">
    <property type="entry name" value="P-loop containing nucleoside triphosphate hydrolases"/>
    <property type="match status" value="1"/>
</dbReference>
<dbReference type="RefSeq" id="WP_260195460.1">
    <property type="nucleotide sequence ID" value="NZ_JAFFZE010000026.1"/>
</dbReference>
<dbReference type="Proteomes" id="UP001156441">
    <property type="component" value="Unassembled WGS sequence"/>
</dbReference>
<dbReference type="Pfam" id="PF04471">
    <property type="entry name" value="Mrr_cat"/>
    <property type="match status" value="1"/>
</dbReference>
<organism evidence="3 4">
    <name type="scientific">Actinophytocola gossypii</name>
    <dbReference type="NCBI Taxonomy" id="2812003"/>
    <lineage>
        <taxon>Bacteria</taxon>
        <taxon>Bacillati</taxon>
        <taxon>Actinomycetota</taxon>
        <taxon>Actinomycetes</taxon>
        <taxon>Pseudonocardiales</taxon>
        <taxon>Pseudonocardiaceae</taxon>
    </lineage>
</organism>
<evidence type="ECO:0000313" key="3">
    <source>
        <dbReference type="EMBL" id="MCT2587559.1"/>
    </source>
</evidence>
<proteinExistence type="predicted"/>
<keyword evidence="3" id="KW-0540">Nuclease</keyword>
<reference evidence="3 4" key="1">
    <citation type="submission" date="2021-02" db="EMBL/GenBank/DDBJ databases">
        <title>Actinophytocola xerophila sp. nov., isolated from soil of cotton cropping field.</title>
        <authorList>
            <person name="Huang R."/>
            <person name="Chen X."/>
            <person name="Ge X."/>
            <person name="Liu W."/>
        </authorList>
    </citation>
    <scope>NUCLEOTIDE SEQUENCE [LARGE SCALE GENOMIC DNA]</scope>
    <source>
        <strain evidence="3 4">S1-96</strain>
    </source>
</reference>